<evidence type="ECO:0000313" key="2">
    <source>
        <dbReference type="Proteomes" id="UP000629468"/>
    </source>
</evidence>
<name>A0A8H7EZ42_AGABI</name>
<sequence>MTPTLTMSASATELKRALKSWRRETYEKSPSKNSEFFGEQLLMDDFLLDRIVGLALQRKVPTVSALASQVKYVYIRRYGEQIVEIIQRHCPQNVELSSSFPIMN</sequence>
<protein>
    <submittedName>
        <fullName evidence="1">Uncharacterized protein</fullName>
    </submittedName>
</protein>
<gene>
    <name evidence="1" type="ORF">Agabi119p4_7622</name>
</gene>
<proteinExistence type="predicted"/>
<dbReference type="Proteomes" id="UP000629468">
    <property type="component" value="Unassembled WGS sequence"/>
</dbReference>
<evidence type="ECO:0000313" key="1">
    <source>
        <dbReference type="EMBL" id="KAF7768379.1"/>
    </source>
</evidence>
<dbReference type="EMBL" id="JABXXO010000010">
    <property type="protein sequence ID" value="KAF7768379.1"/>
    <property type="molecule type" value="Genomic_DNA"/>
</dbReference>
<comment type="caution">
    <text evidence="1">The sequence shown here is derived from an EMBL/GenBank/DDBJ whole genome shotgun (WGS) entry which is preliminary data.</text>
</comment>
<reference evidence="1 2" key="1">
    <citation type="journal article" name="Sci. Rep.">
        <title>Telomere-to-telomere assembled and centromere annotated genomes of the two main subspecies of the button mushroom Agaricus bisporus reveal especially polymorphic chromosome ends.</title>
        <authorList>
            <person name="Sonnenberg A.S.M."/>
            <person name="Sedaghat-Telgerd N."/>
            <person name="Lavrijssen B."/>
            <person name="Ohm R.A."/>
            <person name="Hendrickx P.M."/>
            <person name="Scholtmeijer K."/>
            <person name="Baars J.J.P."/>
            <person name="van Peer A."/>
        </authorList>
    </citation>
    <scope>NUCLEOTIDE SEQUENCE [LARGE SCALE GENOMIC DNA]</scope>
    <source>
        <strain evidence="1 2">H119_p4</strain>
    </source>
</reference>
<organism evidence="1 2">
    <name type="scientific">Agaricus bisporus var. burnettii</name>
    <dbReference type="NCBI Taxonomy" id="192524"/>
    <lineage>
        <taxon>Eukaryota</taxon>
        <taxon>Fungi</taxon>
        <taxon>Dikarya</taxon>
        <taxon>Basidiomycota</taxon>
        <taxon>Agaricomycotina</taxon>
        <taxon>Agaricomycetes</taxon>
        <taxon>Agaricomycetidae</taxon>
        <taxon>Agaricales</taxon>
        <taxon>Agaricineae</taxon>
        <taxon>Agaricaceae</taxon>
        <taxon>Agaricus</taxon>
    </lineage>
</organism>
<dbReference type="AlphaFoldDB" id="A0A8H7EZ42"/>
<accession>A0A8H7EZ42</accession>